<name>A0A8S5UMR8_9CAUD</name>
<evidence type="ECO:0000313" key="1">
    <source>
        <dbReference type="EMBL" id="DAF95767.1"/>
    </source>
</evidence>
<proteinExistence type="predicted"/>
<protein>
    <submittedName>
        <fullName evidence="1">Uncharacterized protein</fullName>
    </submittedName>
</protein>
<sequence length="33" mass="3844">MLFLITNLAKIHAISYNQHTVLNCLHTLQQQHV</sequence>
<reference evidence="1" key="1">
    <citation type="journal article" date="2021" name="Proc. Natl. Acad. Sci. U.S.A.">
        <title>A Catalog of Tens of Thousands of Viruses from Human Metagenomes Reveals Hidden Associations with Chronic Diseases.</title>
        <authorList>
            <person name="Tisza M.J."/>
            <person name="Buck C.B."/>
        </authorList>
    </citation>
    <scope>NUCLEOTIDE SEQUENCE</scope>
    <source>
        <strain evidence="1">CtCo31</strain>
    </source>
</reference>
<organism evidence="1">
    <name type="scientific">Myoviridae sp. ctCo31</name>
    <dbReference type="NCBI Taxonomy" id="2825053"/>
    <lineage>
        <taxon>Viruses</taxon>
        <taxon>Duplodnaviria</taxon>
        <taxon>Heunggongvirae</taxon>
        <taxon>Uroviricota</taxon>
        <taxon>Caudoviricetes</taxon>
    </lineage>
</organism>
<dbReference type="EMBL" id="BK016109">
    <property type="protein sequence ID" value="DAF95767.1"/>
    <property type="molecule type" value="Genomic_DNA"/>
</dbReference>
<accession>A0A8S5UMR8</accession>